<comment type="caution">
    <text evidence="3">The sequence shown here is derived from an EMBL/GenBank/DDBJ whole genome shotgun (WGS) entry which is preliminary data.</text>
</comment>
<feature type="transmembrane region" description="Helical" evidence="1">
    <location>
        <begin position="323"/>
        <end position="341"/>
    </location>
</feature>
<feature type="transmembrane region" description="Helical" evidence="1">
    <location>
        <begin position="62"/>
        <end position="82"/>
    </location>
</feature>
<protein>
    <submittedName>
        <fullName evidence="3">Peptidoglycan/LPS O-acetylase OafA/YrhL</fullName>
    </submittedName>
</protein>
<keyword evidence="1" id="KW-1133">Transmembrane helix</keyword>
<evidence type="ECO:0000313" key="4">
    <source>
        <dbReference type="Proteomes" id="UP001262032"/>
    </source>
</evidence>
<feature type="transmembrane region" description="Helical" evidence="1">
    <location>
        <begin position="262"/>
        <end position="280"/>
    </location>
</feature>
<gene>
    <name evidence="3" type="ORF">J2X12_002904</name>
</gene>
<evidence type="ECO:0000313" key="3">
    <source>
        <dbReference type="EMBL" id="MDR7164866.1"/>
    </source>
</evidence>
<sequence>MQRIGSPRFTALDGLRGLAALVVLVNHCFLVSPQLAEAYREGAATPDGGWSWWLTSTPLHLIWGGSEAVYVFFVLSGFVLALPFLKATPPTWVSYYPKRLVRLYVPVWGSLLFALLLAAMVPRVVEDGASWWINLHAEPTDLLRDFLVVNGTGALNTPLWSLQWEVLFSLLLPVYMLVAIRLQKLWLLGIVGLLALTGAGSVLDLRALIYLPMFGVGVLMAVRKDRLASWADRMGAWHWVAALLLAGALLSSHWTFPSLPGSSVLAAAGAAVVIFTFLHCKPAVRLGDWKPVHWLGSRSFSLYLIHEPIVVSVALLTGTTNPFLALTIALPVSLLLTEGFFRAVEKPSHRLANAVGRRVAPKPLAEKGLAERV</sequence>
<dbReference type="Pfam" id="PF01757">
    <property type="entry name" value="Acyl_transf_3"/>
    <property type="match status" value="1"/>
</dbReference>
<dbReference type="InterPro" id="IPR050879">
    <property type="entry name" value="Acyltransferase_3"/>
</dbReference>
<dbReference type="GO" id="GO:0016747">
    <property type="term" value="F:acyltransferase activity, transferring groups other than amino-acyl groups"/>
    <property type="evidence" value="ECO:0007669"/>
    <property type="project" value="InterPro"/>
</dbReference>
<proteinExistence type="predicted"/>
<feature type="domain" description="Acyltransferase 3" evidence="2">
    <location>
        <begin position="10"/>
        <end position="336"/>
    </location>
</feature>
<feature type="transmembrane region" description="Helical" evidence="1">
    <location>
        <begin position="185"/>
        <end position="202"/>
    </location>
</feature>
<dbReference type="PANTHER" id="PTHR23028">
    <property type="entry name" value="ACETYLTRANSFERASE"/>
    <property type="match status" value="1"/>
</dbReference>
<name>A0AAW8NBH5_PSEOX</name>
<feature type="transmembrane region" description="Helical" evidence="1">
    <location>
        <begin position="159"/>
        <end position="178"/>
    </location>
</feature>
<reference evidence="3" key="1">
    <citation type="submission" date="2023-07" db="EMBL/GenBank/DDBJ databases">
        <title>Sorghum-associated microbial communities from plants grown in Nebraska, USA.</title>
        <authorList>
            <person name="Schachtman D."/>
        </authorList>
    </citation>
    <scope>NUCLEOTIDE SEQUENCE</scope>
    <source>
        <strain evidence="3">BE261</strain>
    </source>
</reference>
<dbReference type="EMBL" id="JAVDWN010000010">
    <property type="protein sequence ID" value="MDR7164866.1"/>
    <property type="molecule type" value="Genomic_DNA"/>
</dbReference>
<accession>A0AAW8NBH5</accession>
<keyword evidence="1" id="KW-0812">Transmembrane</keyword>
<feature type="transmembrane region" description="Helical" evidence="1">
    <location>
        <begin position="236"/>
        <end position="256"/>
    </location>
</feature>
<organism evidence="3 4">
    <name type="scientific">Pseudarthrobacter oxydans</name>
    <name type="common">Arthrobacter oxydans</name>
    <dbReference type="NCBI Taxonomy" id="1671"/>
    <lineage>
        <taxon>Bacteria</taxon>
        <taxon>Bacillati</taxon>
        <taxon>Actinomycetota</taxon>
        <taxon>Actinomycetes</taxon>
        <taxon>Micrococcales</taxon>
        <taxon>Micrococcaceae</taxon>
        <taxon>Pseudarthrobacter</taxon>
    </lineage>
</organism>
<keyword evidence="1" id="KW-0472">Membrane</keyword>
<feature type="transmembrane region" description="Helical" evidence="1">
    <location>
        <begin position="300"/>
        <end position="317"/>
    </location>
</feature>
<dbReference type="Proteomes" id="UP001262032">
    <property type="component" value="Unassembled WGS sequence"/>
</dbReference>
<evidence type="ECO:0000256" key="1">
    <source>
        <dbReference type="SAM" id="Phobius"/>
    </source>
</evidence>
<dbReference type="AlphaFoldDB" id="A0AAW8NBH5"/>
<feature type="transmembrane region" description="Helical" evidence="1">
    <location>
        <begin position="208"/>
        <end position="224"/>
    </location>
</feature>
<evidence type="ECO:0000259" key="2">
    <source>
        <dbReference type="Pfam" id="PF01757"/>
    </source>
</evidence>
<feature type="transmembrane region" description="Helical" evidence="1">
    <location>
        <begin position="103"/>
        <end position="125"/>
    </location>
</feature>
<dbReference type="InterPro" id="IPR002656">
    <property type="entry name" value="Acyl_transf_3_dom"/>
</dbReference>